<protein>
    <submittedName>
        <fullName evidence="2">Uncharacterized protein</fullName>
    </submittedName>
</protein>
<sequence length="190" mass="21565">MEYRCHWNNRSRSQGDRNYRKRCRTSSDDHDNDAKVQAIRSGGTDAAAAAADDDMGLERAKKLLATLQNKKMIKDIHHKDHDHTAAAAYSTTSPQAIPSFATADQKNINIHEIPSSSTTCPTCCLPKEPKLVFSEIRTFVEGPHFEKQESRFIKRKKKIEKIKAEEQKAREYAMEVLAKLVPSHIKFTVL</sequence>
<dbReference type="AlphaFoldDB" id="A0AAD4VUN9"/>
<name>A0AAD4VUN9_PRUDU</name>
<evidence type="ECO:0000313" key="3">
    <source>
        <dbReference type="Proteomes" id="UP001054821"/>
    </source>
</evidence>
<gene>
    <name evidence="2" type="ORF">L3X38_029729</name>
</gene>
<evidence type="ECO:0000256" key="1">
    <source>
        <dbReference type="SAM" id="MobiDB-lite"/>
    </source>
</evidence>
<comment type="caution">
    <text evidence="2">The sequence shown here is derived from an EMBL/GenBank/DDBJ whole genome shotgun (WGS) entry which is preliminary data.</text>
</comment>
<organism evidence="2 3">
    <name type="scientific">Prunus dulcis</name>
    <name type="common">Almond</name>
    <name type="synonym">Amygdalus dulcis</name>
    <dbReference type="NCBI Taxonomy" id="3755"/>
    <lineage>
        <taxon>Eukaryota</taxon>
        <taxon>Viridiplantae</taxon>
        <taxon>Streptophyta</taxon>
        <taxon>Embryophyta</taxon>
        <taxon>Tracheophyta</taxon>
        <taxon>Spermatophyta</taxon>
        <taxon>Magnoliopsida</taxon>
        <taxon>eudicotyledons</taxon>
        <taxon>Gunneridae</taxon>
        <taxon>Pentapetalae</taxon>
        <taxon>rosids</taxon>
        <taxon>fabids</taxon>
        <taxon>Rosales</taxon>
        <taxon>Rosaceae</taxon>
        <taxon>Amygdaloideae</taxon>
        <taxon>Amygdaleae</taxon>
        <taxon>Prunus</taxon>
    </lineage>
</organism>
<dbReference type="EMBL" id="JAJFAZ020000005">
    <property type="protein sequence ID" value="KAI5330331.1"/>
    <property type="molecule type" value="Genomic_DNA"/>
</dbReference>
<accession>A0AAD4VUN9</accession>
<dbReference type="Proteomes" id="UP001054821">
    <property type="component" value="Chromosome 5"/>
</dbReference>
<proteinExistence type="predicted"/>
<feature type="region of interest" description="Disordered" evidence="1">
    <location>
        <begin position="1"/>
        <end position="31"/>
    </location>
</feature>
<keyword evidence="3" id="KW-1185">Reference proteome</keyword>
<reference evidence="2 3" key="1">
    <citation type="journal article" date="2022" name="G3 (Bethesda)">
        <title>Whole-genome sequence and methylome profiling of the almond [Prunus dulcis (Mill.) D.A. Webb] cultivar 'Nonpareil'.</title>
        <authorList>
            <person name="D'Amico-Willman K.M."/>
            <person name="Ouma W.Z."/>
            <person name="Meulia T."/>
            <person name="Sideli G.M."/>
            <person name="Gradziel T.M."/>
            <person name="Fresnedo-Ramirez J."/>
        </authorList>
    </citation>
    <scope>NUCLEOTIDE SEQUENCE [LARGE SCALE GENOMIC DNA]</scope>
    <source>
        <strain evidence="2">Clone GOH B32 T37-40</strain>
    </source>
</reference>
<evidence type="ECO:0000313" key="2">
    <source>
        <dbReference type="EMBL" id="KAI5330331.1"/>
    </source>
</evidence>